<dbReference type="RefSeq" id="WP_380940836.1">
    <property type="nucleotide sequence ID" value="NZ_JBHUFC010000003.1"/>
</dbReference>
<gene>
    <name evidence="2" type="ORF">ACFSC3_12830</name>
</gene>
<feature type="chain" id="PRO_5046793890" evidence="1">
    <location>
        <begin position="23"/>
        <end position="65"/>
    </location>
</feature>
<dbReference type="EMBL" id="JBHUFC010000003">
    <property type="protein sequence ID" value="MFD1788458.1"/>
    <property type="molecule type" value="Genomic_DNA"/>
</dbReference>
<keyword evidence="3" id="KW-1185">Reference proteome</keyword>
<keyword evidence="1" id="KW-0732">Signal</keyword>
<reference evidence="3" key="1">
    <citation type="journal article" date="2019" name="Int. J. Syst. Evol. Microbiol.">
        <title>The Global Catalogue of Microorganisms (GCM) 10K type strain sequencing project: providing services to taxonomists for standard genome sequencing and annotation.</title>
        <authorList>
            <consortium name="The Broad Institute Genomics Platform"/>
            <consortium name="The Broad Institute Genome Sequencing Center for Infectious Disease"/>
            <person name="Wu L."/>
            <person name="Ma J."/>
        </authorList>
    </citation>
    <scope>NUCLEOTIDE SEQUENCE [LARGE SCALE GENOMIC DNA]</scope>
    <source>
        <strain evidence="3">Q85</strain>
    </source>
</reference>
<proteinExistence type="predicted"/>
<evidence type="ECO:0000313" key="2">
    <source>
        <dbReference type="EMBL" id="MFD1788458.1"/>
    </source>
</evidence>
<comment type="caution">
    <text evidence="2">The sequence shown here is derived from an EMBL/GenBank/DDBJ whole genome shotgun (WGS) entry which is preliminary data.</text>
</comment>
<name>A0ABW4NEV0_9SPHN</name>
<evidence type="ECO:0000256" key="1">
    <source>
        <dbReference type="SAM" id="SignalP"/>
    </source>
</evidence>
<evidence type="ECO:0000313" key="3">
    <source>
        <dbReference type="Proteomes" id="UP001597283"/>
    </source>
</evidence>
<feature type="signal peptide" evidence="1">
    <location>
        <begin position="1"/>
        <end position="22"/>
    </location>
</feature>
<organism evidence="2 3">
    <name type="scientific">Sphingomonas floccifaciens</name>
    <dbReference type="NCBI Taxonomy" id="1844115"/>
    <lineage>
        <taxon>Bacteria</taxon>
        <taxon>Pseudomonadati</taxon>
        <taxon>Pseudomonadota</taxon>
        <taxon>Alphaproteobacteria</taxon>
        <taxon>Sphingomonadales</taxon>
        <taxon>Sphingomonadaceae</taxon>
        <taxon>Sphingomonas</taxon>
    </lineage>
</organism>
<sequence>MMYRSIFAATALMTLAVTPANAAPCRGSKGKFVKCPDAAPAKPVNCKDAKGKFAKCGTTGAKPVR</sequence>
<dbReference type="Proteomes" id="UP001597283">
    <property type="component" value="Unassembled WGS sequence"/>
</dbReference>
<accession>A0ABW4NEV0</accession>
<protein>
    <submittedName>
        <fullName evidence="2">Uncharacterized protein</fullName>
    </submittedName>
</protein>